<comment type="caution">
    <text evidence="2">The sequence shown here is derived from an EMBL/GenBank/DDBJ whole genome shotgun (WGS) entry which is preliminary data.</text>
</comment>
<dbReference type="EMBL" id="CACSLK010027751">
    <property type="protein sequence ID" value="CAA0827381.1"/>
    <property type="molecule type" value="Genomic_DNA"/>
</dbReference>
<dbReference type="InterPro" id="IPR043502">
    <property type="entry name" value="DNA/RNA_pol_sf"/>
</dbReference>
<evidence type="ECO:0000313" key="2">
    <source>
        <dbReference type="EMBL" id="CAA0827381.1"/>
    </source>
</evidence>
<dbReference type="Pfam" id="PF00078">
    <property type="entry name" value="RVT_1"/>
    <property type="match status" value="1"/>
</dbReference>
<dbReference type="PANTHER" id="PTHR24559:SF444">
    <property type="entry name" value="REVERSE TRANSCRIPTASE DOMAIN-CONTAINING PROTEIN"/>
    <property type="match status" value="1"/>
</dbReference>
<gene>
    <name evidence="2" type="ORF">SHERM_23076</name>
</gene>
<name>A0A9N7NEP8_STRHE</name>
<feature type="non-terminal residue" evidence="2">
    <location>
        <position position="1"/>
    </location>
</feature>
<dbReference type="OrthoDB" id="1705436at2759"/>
<evidence type="ECO:0000313" key="3">
    <source>
        <dbReference type="Proteomes" id="UP001153555"/>
    </source>
</evidence>
<dbReference type="Gene3D" id="3.30.70.270">
    <property type="match status" value="1"/>
</dbReference>
<keyword evidence="3" id="KW-1185">Reference proteome</keyword>
<reference evidence="2" key="1">
    <citation type="submission" date="2019-12" db="EMBL/GenBank/DDBJ databases">
        <authorList>
            <person name="Scholes J."/>
        </authorList>
    </citation>
    <scope>NUCLEOTIDE SEQUENCE</scope>
</reference>
<evidence type="ECO:0000259" key="1">
    <source>
        <dbReference type="Pfam" id="PF00078"/>
    </source>
</evidence>
<dbReference type="CDD" id="cd01647">
    <property type="entry name" value="RT_LTR"/>
    <property type="match status" value="1"/>
</dbReference>
<feature type="non-terminal residue" evidence="2">
    <location>
        <position position="537"/>
    </location>
</feature>
<proteinExistence type="predicted"/>
<dbReference type="PANTHER" id="PTHR24559">
    <property type="entry name" value="TRANSPOSON TY3-I GAG-POL POLYPROTEIN"/>
    <property type="match status" value="1"/>
</dbReference>
<protein>
    <recommendedName>
        <fullName evidence="1">Reverse transcriptase domain-containing protein</fullName>
    </recommendedName>
</protein>
<organism evidence="2 3">
    <name type="scientific">Striga hermonthica</name>
    <name type="common">Purple witchweed</name>
    <name type="synonym">Buchnera hermonthica</name>
    <dbReference type="NCBI Taxonomy" id="68872"/>
    <lineage>
        <taxon>Eukaryota</taxon>
        <taxon>Viridiplantae</taxon>
        <taxon>Streptophyta</taxon>
        <taxon>Embryophyta</taxon>
        <taxon>Tracheophyta</taxon>
        <taxon>Spermatophyta</taxon>
        <taxon>Magnoliopsida</taxon>
        <taxon>eudicotyledons</taxon>
        <taxon>Gunneridae</taxon>
        <taxon>Pentapetalae</taxon>
        <taxon>asterids</taxon>
        <taxon>lamiids</taxon>
        <taxon>Lamiales</taxon>
        <taxon>Orobanchaceae</taxon>
        <taxon>Buchnereae</taxon>
        <taxon>Striga</taxon>
    </lineage>
</organism>
<accession>A0A9N7NEP8</accession>
<dbReference type="Gene3D" id="3.10.10.10">
    <property type="entry name" value="HIV Type 1 Reverse Transcriptase, subunit A, domain 1"/>
    <property type="match status" value="1"/>
</dbReference>
<dbReference type="InterPro" id="IPR043128">
    <property type="entry name" value="Rev_trsase/Diguanyl_cyclase"/>
</dbReference>
<dbReference type="InterPro" id="IPR000477">
    <property type="entry name" value="RT_dom"/>
</dbReference>
<sequence>VSSMKAVKSLWQSGCQGYLVSVVGSQKEEPSPESVSIVYEYRDVYPDELLRGPPDRQVEFTIDLISEVGAVSKAPYMMALKELQELKTQIQELLNLGFIRPSVSPWGTPVLFVKNKDGTLRMCIDYRELNRLNVKNKYLLPRIEDLFDQLRGASLFLKIDLRSGYHQLKIKETNVSNPAFRTRYGHYNFVVMPFGLSNAPAIFINLMYRVFHPYLDRYVIVFIDDILVYTSDAVTPHFDFTEIPNFPKNQPRKPVQRSLPTVYFPQATVSDAPIVAAPHDHHLIRIIIPSVRRDQAPRVDSRSESRRHRCPSFAPAVPHVPPANCSTIARAPATRIAPVHSLQVAICHHRVPFIAPGPADHSHITRAIQSLAVEPRRRIRLTHFSPISILSFERFREWFIELNFCHNSFNSMFSYISVSRWVLFKLLCRKWFIFLLKLKVENQSSTTPSGTFTFAARSSSIVKKDFSNKGKSSVPFSVALRPESRFFLDLFSTSDEAPTSAIFTSFLFFLLSGCSNSSDFGDAGGTSVWTTSVETIS</sequence>
<feature type="domain" description="Reverse transcriptase" evidence="1">
    <location>
        <begin position="113"/>
        <end position="232"/>
    </location>
</feature>
<dbReference type="AlphaFoldDB" id="A0A9N7NEP8"/>
<dbReference type="Proteomes" id="UP001153555">
    <property type="component" value="Unassembled WGS sequence"/>
</dbReference>
<dbReference type="SUPFAM" id="SSF56672">
    <property type="entry name" value="DNA/RNA polymerases"/>
    <property type="match status" value="1"/>
</dbReference>
<dbReference type="InterPro" id="IPR053134">
    <property type="entry name" value="RNA-dir_DNA_polymerase"/>
</dbReference>